<dbReference type="GO" id="GO:0005634">
    <property type="term" value="C:nucleus"/>
    <property type="evidence" value="ECO:0007669"/>
    <property type="project" value="TreeGrafter"/>
</dbReference>
<proteinExistence type="predicted"/>
<gene>
    <name evidence="3" type="primary">Xrcc1</name>
    <name evidence="3" type="ORF">GWK47_043148</name>
</gene>
<dbReference type="PANTHER" id="PTHR11370:SF5">
    <property type="entry name" value="DNA REPAIR PROTEIN XRCC1"/>
    <property type="match status" value="1"/>
</dbReference>
<reference evidence="3" key="1">
    <citation type="submission" date="2020-07" db="EMBL/GenBank/DDBJ databases">
        <title>The High-quality genome of the commercially important snow crab, Chionoecetes opilio.</title>
        <authorList>
            <person name="Jeong J.-H."/>
            <person name="Ryu S."/>
        </authorList>
    </citation>
    <scope>NUCLEOTIDE SEQUENCE</scope>
    <source>
        <strain evidence="3">MADBK_172401_WGS</strain>
        <tissue evidence="3">Digestive gland</tissue>
    </source>
</reference>
<dbReference type="Gene3D" id="3.40.50.10190">
    <property type="entry name" value="BRCT domain"/>
    <property type="match status" value="2"/>
</dbReference>
<dbReference type="PANTHER" id="PTHR11370">
    <property type="entry name" value="DNA-REPAIR PROTEIN XRCC1"/>
    <property type="match status" value="1"/>
</dbReference>
<keyword evidence="4" id="KW-1185">Reference proteome</keyword>
<dbReference type="Pfam" id="PF12738">
    <property type="entry name" value="PTCB-BRCT"/>
    <property type="match status" value="1"/>
</dbReference>
<dbReference type="GO" id="GO:0006284">
    <property type="term" value="P:base-excision repair"/>
    <property type="evidence" value="ECO:0007669"/>
    <property type="project" value="TreeGrafter"/>
</dbReference>
<evidence type="ECO:0000313" key="3">
    <source>
        <dbReference type="EMBL" id="KAG0723167.1"/>
    </source>
</evidence>
<feature type="compositionally biased region" description="Basic and acidic residues" evidence="1">
    <location>
        <begin position="58"/>
        <end position="105"/>
    </location>
</feature>
<dbReference type="InterPro" id="IPR001357">
    <property type="entry name" value="BRCT_dom"/>
</dbReference>
<dbReference type="AlphaFoldDB" id="A0A8J5CYR7"/>
<dbReference type="Proteomes" id="UP000770661">
    <property type="component" value="Unassembled WGS sequence"/>
</dbReference>
<dbReference type="SUPFAM" id="SSF52113">
    <property type="entry name" value="BRCT domain"/>
    <property type="match status" value="1"/>
</dbReference>
<comment type="caution">
    <text evidence="3">The sequence shown here is derived from an EMBL/GenBank/DDBJ whole genome shotgun (WGS) entry which is preliminary data.</text>
</comment>
<evidence type="ECO:0000313" key="4">
    <source>
        <dbReference type="Proteomes" id="UP000770661"/>
    </source>
</evidence>
<evidence type="ECO:0000256" key="1">
    <source>
        <dbReference type="SAM" id="MobiDB-lite"/>
    </source>
</evidence>
<dbReference type="InterPro" id="IPR036420">
    <property type="entry name" value="BRCT_dom_sf"/>
</dbReference>
<dbReference type="EMBL" id="JACEEZ010008564">
    <property type="protein sequence ID" value="KAG0723167.1"/>
    <property type="molecule type" value="Genomic_DNA"/>
</dbReference>
<name>A0A8J5CYR7_CHIOP</name>
<accession>A0A8J5CYR7</accession>
<organism evidence="3 4">
    <name type="scientific">Chionoecetes opilio</name>
    <name type="common">Atlantic snow crab</name>
    <name type="synonym">Cancer opilio</name>
    <dbReference type="NCBI Taxonomy" id="41210"/>
    <lineage>
        <taxon>Eukaryota</taxon>
        <taxon>Metazoa</taxon>
        <taxon>Ecdysozoa</taxon>
        <taxon>Arthropoda</taxon>
        <taxon>Crustacea</taxon>
        <taxon>Multicrustacea</taxon>
        <taxon>Malacostraca</taxon>
        <taxon>Eumalacostraca</taxon>
        <taxon>Eucarida</taxon>
        <taxon>Decapoda</taxon>
        <taxon>Pleocyemata</taxon>
        <taxon>Brachyura</taxon>
        <taxon>Eubrachyura</taxon>
        <taxon>Majoidea</taxon>
        <taxon>Majidae</taxon>
        <taxon>Chionoecetes</taxon>
    </lineage>
</organism>
<sequence length="204" mass="23301">MDNVVFVMSGYQNPERSTLRDKLTEMGAQYKSDWSPGCTHLIVLDRQHKTEPGVASDNEEKVSNNSKKDNSKPSSEKDKARTIKQSEKNYEKDEYERNDQPENNKDSSATNGHKDSSDDEVYEDDTDIDDALNDNPALQFVKAQWIWQCCDKKKLAPHQPYLIVPNEPLYTAIFVCICKYSLGFPSHWVPSAADDAEYAHTLYI</sequence>
<protein>
    <submittedName>
        <fullName evidence="3">DNA repair protein XRCC1</fullName>
    </submittedName>
</protein>
<feature type="region of interest" description="Disordered" evidence="1">
    <location>
        <begin position="45"/>
        <end position="129"/>
    </location>
</feature>
<feature type="compositionally biased region" description="Acidic residues" evidence="1">
    <location>
        <begin position="117"/>
        <end position="129"/>
    </location>
</feature>
<feature type="domain" description="BRCT" evidence="2">
    <location>
        <begin position="1"/>
        <end position="163"/>
    </location>
</feature>
<dbReference type="PROSITE" id="PS50172">
    <property type="entry name" value="BRCT"/>
    <property type="match status" value="1"/>
</dbReference>
<dbReference type="OrthoDB" id="25840at2759"/>
<evidence type="ECO:0000259" key="2">
    <source>
        <dbReference type="PROSITE" id="PS50172"/>
    </source>
</evidence>